<keyword evidence="4" id="KW-0378">Hydrolase</keyword>
<evidence type="ECO:0000256" key="1">
    <source>
        <dbReference type="ARBA" id="ARBA00009067"/>
    </source>
</evidence>
<keyword evidence="4" id="KW-0482">Metalloprotease</keyword>
<feature type="transmembrane region" description="Helical" evidence="2">
    <location>
        <begin position="130"/>
        <end position="151"/>
    </location>
</feature>
<feature type="transmembrane region" description="Helical" evidence="2">
    <location>
        <begin position="7"/>
        <end position="24"/>
    </location>
</feature>
<feature type="transmembrane region" description="Helical" evidence="2">
    <location>
        <begin position="99"/>
        <end position="118"/>
    </location>
</feature>
<dbReference type="Proteomes" id="UP001315967">
    <property type="component" value="Chromosome"/>
</dbReference>
<protein>
    <submittedName>
        <fullName evidence="4">CPBP family intramembrane metalloprotease</fullName>
    </submittedName>
</protein>
<feature type="domain" description="CAAX prenyl protease 2/Lysostaphin resistance protein A-like" evidence="3">
    <location>
        <begin position="134"/>
        <end position="226"/>
    </location>
</feature>
<keyword evidence="2" id="KW-1133">Transmembrane helix</keyword>
<keyword evidence="4" id="KW-0645">Protease</keyword>
<feature type="transmembrane region" description="Helical" evidence="2">
    <location>
        <begin position="44"/>
        <end position="64"/>
    </location>
</feature>
<dbReference type="GO" id="GO:0008237">
    <property type="term" value="F:metallopeptidase activity"/>
    <property type="evidence" value="ECO:0007669"/>
    <property type="project" value="UniProtKB-KW"/>
</dbReference>
<dbReference type="RefSeq" id="WP_313794316.1">
    <property type="nucleotide sequence ID" value="NZ_CP102453.1"/>
</dbReference>
<proteinExistence type="inferred from homology"/>
<name>A0ABY5P8G6_9LACT</name>
<dbReference type="Pfam" id="PF02517">
    <property type="entry name" value="Rce1-like"/>
    <property type="match status" value="1"/>
</dbReference>
<keyword evidence="5" id="KW-1185">Reference proteome</keyword>
<comment type="similarity">
    <text evidence="1">Belongs to the UPF0177 family.</text>
</comment>
<reference evidence="4 5" key="1">
    <citation type="submission" date="2022-08" db="EMBL/GenBank/DDBJ databases">
        <title>Aerococcaceae sp. nov isolated from spoiled eye mask.</title>
        <authorList>
            <person name="Zhou G."/>
            <person name="Xie X.-B."/>
            <person name="Shi Q.-S."/>
            <person name="Wang Y.-S."/>
            <person name="Wen X."/>
            <person name="Peng H."/>
            <person name="Yang X.-J."/>
            <person name="Tao H.-B."/>
            <person name="Huang X.-M."/>
        </authorList>
    </citation>
    <scope>NUCLEOTIDE SEQUENCE [LARGE SCALE GENOMIC DNA]</scope>
    <source>
        <strain evidence="5">DM20194951</strain>
    </source>
</reference>
<evidence type="ECO:0000259" key="3">
    <source>
        <dbReference type="Pfam" id="PF02517"/>
    </source>
</evidence>
<organism evidence="4 5">
    <name type="scientific">Fundicoccus culcitae</name>
    <dbReference type="NCBI Taxonomy" id="2969821"/>
    <lineage>
        <taxon>Bacteria</taxon>
        <taxon>Bacillati</taxon>
        <taxon>Bacillota</taxon>
        <taxon>Bacilli</taxon>
        <taxon>Lactobacillales</taxon>
        <taxon>Aerococcaceae</taxon>
        <taxon>Fundicoccus</taxon>
    </lineage>
</organism>
<keyword evidence="2" id="KW-0812">Transmembrane</keyword>
<gene>
    <name evidence="4" type="ORF">NRE15_03955</name>
</gene>
<accession>A0ABY5P8G6</accession>
<sequence length="236" mass="26708">MKHWRVGLVVILSLIATWLLFVFMDNPLFDFAIFDKDILNFYMGYEFSTIIISVVFLFLLYLMADKVRLSYLNLKNIDGVVNPVPLIGLNPKEGEGWKTIGLTIGSIITLVTGVVVYFQNVSGSGLTFRFFPEFPLIILFALMNSFTEEVIFRLSYTTIIANENLSPKISEFLSALVFGVVHYFGIAPSGIAGAIMAAFIGWFLAKSINETKGFFWAWTIHFAQDVVILFFLFMKN</sequence>
<feature type="transmembrane region" description="Helical" evidence="2">
    <location>
        <begin position="215"/>
        <end position="234"/>
    </location>
</feature>
<evidence type="ECO:0000313" key="4">
    <source>
        <dbReference type="EMBL" id="UUX34814.1"/>
    </source>
</evidence>
<feature type="transmembrane region" description="Helical" evidence="2">
    <location>
        <begin position="172"/>
        <end position="203"/>
    </location>
</feature>
<keyword evidence="2" id="KW-0472">Membrane</keyword>
<evidence type="ECO:0000313" key="5">
    <source>
        <dbReference type="Proteomes" id="UP001315967"/>
    </source>
</evidence>
<evidence type="ECO:0000256" key="2">
    <source>
        <dbReference type="SAM" id="Phobius"/>
    </source>
</evidence>
<dbReference type="EMBL" id="CP102453">
    <property type="protein sequence ID" value="UUX34814.1"/>
    <property type="molecule type" value="Genomic_DNA"/>
</dbReference>
<dbReference type="InterPro" id="IPR003675">
    <property type="entry name" value="Rce1/LyrA-like_dom"/>
</dbReference>